<name>A0ABS5J3W2_9BACT</name>
<evidence type="ECO:0000256" key="1">
    <source>
        <dbReference type="SAM" id="SignalP"/>
    </source>
</evidence>
<evidence type="ECO:0000313" key="2">
    <source>
        <dbReference type="EMBL" id="MBS0029913.1"/>
    </source>
</evidence>
<dbReference type="InterPro" id="IPR053851">
    <property type="entry name" value="DUF6929"/>
</dbReference>
<proteinExistence type="predicted"/>
<dbReference type="RefSeq" id="WP_211975027.1">
    <property type="nucleotide sequence ID" value="NZ_CBFHAM010000023.1"/>
</dbReference>
<evidence type="ECO:0008006" key="4">
    <source>
        <dbReference type="Google" id="ProtNLM"/>
    </source>
</evidence>
<dbReference type="Pfam" id="PF22000">
    <property type="entry name" value="DUF6929"/>
    <property type="match status" value="1"/>
</dbReference>
<keyword evidence="3" id="KW-1185">Reference proteome</keyword>
<protein>
    <recommendedName>
        <fullName evidence="4">Phytase-like domain-containing protein</fullName>
    </recommendedName>
</protein>
<comment type="caution">
    <text evidence="2">The sequence shown here is derived from an EMBL/GenBank/DDBJ whole genome shotgun (WGS) entry which is preliminary data.</text>
</comment>
<gene>
    <name evidence="2" type="ORF">KE626_21495</name>
</gene>
<organism evidence="2 3">
    <name type="scientific">Chitinophaga hostae</name>
    <dbReference type="NCBI Taxonomy" id="2831022"/>
    <lineage>
        <taxon>Bacteria</taxon>
        <taxon>Pseudomonadati</taxon>
        <taxon>Bacteroidota</taxon>
        <taxon>Chitinophagia</taxon>
        <taxon>Chitinophagales</taxon>
        <taxon>Chitinophagaceae</taxon>
        <taxon>Chitinophaga</taxon>
    </lineage>
</organism>
<sequence>MKAAITLLYTLLLPDFPSASAIEYFNGKLYVVGDDATCILVLDRDYGVLNSIPVMTAAGKRIPKKEKPDFEASALIQLQGKHHLMVSGSLATEKRRRILLVALEEERTGMQQLDYPAAFIRQLLAAGINELNIEGATAVGNRLLLSNRGNDTFPVNQVIVTSNDFWKSEMPDQFSVLPLTLVTPTRVFAGVSELCYVPGKDMLLCTLSSEATANAYDDGAIGDSYIGWISNISQKLSGTSLTMEGWLNLSATHPAFKAEKMEGICVESVDGNTLLLHLVSDNDGGESRLFKVTLSFFPNEAV</sequence>
<dbReference type="Proteomes" id="UP000676386">
    <property type="component" value="Unassembled WGS sequence"/>
</dbReference>
<keyword evidence="1" id="KW-0732">Signal</keyword>
<reference evidence="2 3" key="1">
    <citation type="submission" date="2021-04" db="EMBL/GenBank/DDBJ databases">
        <title>Chitinophaga sp. nov., isolated from the rhizosphere soil.</title>
        <authorList>
            <person name="He S."/>
        </authorList>
    </citation>
    <scope>NUCLEOTIDE SEQUENCE [LARGE SCALE GENOMIC DNA]</scope>
    <source>
        <strain evidence="2 3">2R12</strain>
    </source>
</reference>
<feature type="signal peptide" evidence="1">
    <location>
        <begin position="1"/>
        <end position="21"/>
    </location>
</feature>
<feature type="chain" id="PRO_5046386124" description="Phytase-like domain-containing protein" evidence="1">
    <location>
        <begin position="22"/>
        <end position="302"/>
    </location>
</feature>
<accession>A0ABS5J3W2</accession>
<dbReference type="EMBL" id="JAGTXB010000011">
    <property type="protein sequence ID" value="MBS0029913.1"/>
    <property type="molecule type" value="Genomic_DNA"/>
</dbReference>
<evidence type="ECO:0000313" key="3">
    <source>
        <dbReference type="Proteomes" id="UP000676386"/>
    </source>
</evidence>